<dbReference type="AlphaFoldDB" id="A0A7K3RVJ0"/>
<evidence type="ECO:0000313" key="2">
    <source>
        <dbReference type="Proteomes" id="UP000469670"/>
    </source>
</evidence>
<reference evidence="1 2" key="1">
    <citation type="submission" date="2020-01" db="EMBL/GenBank/DDBJ databases">
        <title>Insect and environment-associated Actinomycetes.</title>
        <authorList>
            <person name="Currrie C."/>
            <person name="Chevrette M."/>
            <person name="Carlson C."/>
            <person name="Stubbendieck R."/>
            <person name="Wendt-Pienkowski E."/>
        </authorList>
    </citation>
    <scope>NUCLEOTIDE SEQUENCE [LARGE SCALE GENOMIC DNA]</scope>
    <source>
        <strain evidence="1 2">SID7590</strain>
    </source>
</reference>
<dbReference type="EMBL" id="JAAGMP010000635">
    <property type="protein sequence ID" value="NEC19256.1"/>
    <property type="molecule type" value="Genomic_DNA"/>
</dbReference>
<name>A0A7K3RVJ0_9ACTN</name>
<feature type="non-terminal residue" evidence="1">
    <location>
        <position position="1"/>
    </location>
</feature>
<gene>
    <name evidence="1" type="ORF">G3I50_13445</name>
</gene>
<sequence>EPAPVELLRSVAGLGGPETRRALAAALREGVLHGPFRDGGYAFPYGLARRAAYEAVAEPERPVLHLRAARALARHTSPYPLAGMAGHYR</sequence>
<proteinExistence type="predicted"/>
<accession>A0A7K3RVJ0</accession>
<dbReference type="Proteomes" id="UP000469670">
    <property type="component" value="Unassembled WGS sequence"/>
</dbReference>
<evidence type="ECO:0000313" key="1">
    <source>
        <dbReference type="EMBL" id="NEC19256.1"/>
    </source>
</evidence>
<protein>
    <submittedName>
        <fullName evidence="1">Uncharacterized protein</fullName>
    </submittedName>
</protein>
<feature type="non-terminal residue" evidence="1">
    <location>
        <position position="89"/>
    </location>
</feature>
<organism evidence="1 2">
    <name type="scientific">Streptomyces parvus</name>
    <dbReference type="NCBI Taxonomy" id="66428"/>
    <lineage>
        <taxon>Bacteria</taxon>
        <taxon>Bacillati</taxon>
        <taxon>Actinomycetota</taxon>
        <taxon>Actinomycetes</taxon>
        <taxon>Kitasatosporales</taxon>
        <taxon>Streptomycetaceae</taxon>
        <taxon>Streptomyces</taxon>
    </lineage>
</organism>
<comment type="caution">
    <text evidence="1">The sequence shown here is derived from an EMBL/GenBank/DDBJ whole genome shotgun (WGS) entry which is preliminary data.</text>
</comment>